<dbReference type="Pfam" id="PF13715">
    <property type="entry name" value="CarbopepD_reg_2"/>
    <property type="match status" value="1"/>
</dbReference>
<dbReference type="EMBL" id="JBHSKT010000006">
    <property type="protein sequence ID" value="MFC5271290.1"/>
    <property type="molecule type" value="Genomic_DNA"/>
</dbReference>
<name>A0ABW0EDY5_9BACT</name>
<evidence type="ECO:0000259" key="5">
    <source>
        <dbReference type="Pfam" id="PF07715"/>
    </source>
</evidence>
<feature type="domain" description="TonB-dependent receptor plug" evidence="5">
    <location>
        <begin position="257"/>
        <end position="334"/>
    </location>
</feature>
<dbReference type="InterPro" id="IPR008969">
    <property type="entry name" value="CarboxyPept-like_regulatory"/>
</dbReference>
<dbReference type="Gene3D" id="2.170.130.10">
    <property type="entry name" value="TonB-dependent receptor, plug domain"/>
    <property type="match status" value="1"/>
</dbReference>
<dbReference type="Pfam" id="PF07715">
    <property type="entry name" value="Plug"/>
    <property type="match status" value="1"/>
</dbReference>
<dbReference type="SUPFAM" id="SSF49464">
    <property type="entry name" value="Carboxypeptidase regulatory domain-like"/>
    <property type="match status" value="1"/>
</dbReference>
<proteinExistence type="predicted"/>
<sequence length="900" mass="100205">MRKIVLLALCFWCISLAFALQAQDKKPVTITATFTNKPLVEALKEIETRFNIKIFYKPEWFSNKRVSAVLTNQDLDNTLKTVLSKTELNFVVYDAANVVLVPEISGRMAGNIPRAKPGVARQKVEVIGGPKPAPRNQKLSLSGNVKDGKRNEPAIGANIRIEKLGIGTVADINGRYELKLLPGIYEITISSIGLETQTRLIQLNGNGTLDAELLDKAFDLSEVHVEIESKNNNVSGSQIGVNKLSIMEMKKMPALLGEVDVVKSVQMLPGVTSVGEAAVGFNVRGGNTDQNLILLDNVPVFNPMHLFGFFSVFNPDVVQEVTFYRGAIPAQLGGRLSSILDVKQKEGSYEKVQGSGGIGIVSGRLAVEGPVLNKKGSFLLAGRSSYSDWIFKKLPNASLRDDKASFYDGTIKFSALLSEKTKVIASGYRSHDSFGFSADTVYSSSTSNASVSLNHIFSEKLILNATGFSGDYAMNLDFNAPGNEAQYTSGIRQQGFNADLLIRQGKQKMNIGGRGTFYNYEQGELKPTAEDSNINPETLPDDRALETAVYVNDEIELSPLLSFGVGLRYSLYQNYGNGVVYNYQSGAPKNEFTLTDSTFYGENDIVQRYQGAEPRFFVKYAFDEKSSVKAGYSRTRQYMHVVSNTLTISPVDIWKTSNSHIKPQIGDQVSVGYFRNLRQNAIETSVEVYYKQIQNQLDYKEGADLFLNKNLETELIATTGKAYGVELLVNKKGGRLTGWGSYAYSRSWLQTNSAFAEEQINNNNKYPTNYDKPHNLNLVMNYQITRRLSASANFNYSTGRPFTASTAFYVIEGNVVPYYGNRNQYRIPDYHRLDVSLTLLTNLRKNKKWEGNWNLAVYNVYARDNAYSVFYRHTYGTQPKVFRLAVIGTAIPSISYNFKF</sequence>
<feature type="signal peptide" evidence="4">
    <location>
        <begin position="1"/>
        <end position="22"/>
    </location>
</feature>
<dbReference type="InterPro" id="IPR036942">
    <property type="entry name" value="Beta-barrel_TonB_sf"/>
</dbReference>
<evidence type="ECO:0000256" key="2">
    <source>
        <dbReference type="ARBA" id="ARBA00023136"/>
    </source>
</evidence>
<dbReference type="RefSeq" id="WP_378017657.1">
    <property type="nucleotide sequence ID" value="NZ_JBHSKT010000006.1"/>
</dbReference>
<feature type="domain" description="Protein FecR C-terminal" evidence="6">
    <location>
        <begin position="33"/>
        <end position="90"/>
    </location>
</feature>
<keyword evidence="3" id="KW-0998">Cell outer membrane</keyword>
<dbReference type="Gene3D" id="3.55.50.30">
    <property type="match status" value="1"/>
</dbReference>
<gene>
    <name evidence="7" type="ORF">ACFPIB_11760</name>
</gene>
<evidence type="ECO:0000313" key="7">
    <source>
        <dbReference type="EMBL" id="MFC5271290.1"/>
    </source>
</evidence>
<dbReference type="Proteomes" id="UP001596161">
    <property type="component" value="Unassembled WGS sequence"/>
</dbReference>
<keyword evidence="4" id="KW-0732">Signal</keyword>
<dbReference type="Gene3D" id="2.40.170.20">
    <property type="entry name" value="TonB-dependent receptor, beta-barrel domain"/>
    <property type="match status" value="1"/>
</dbReference>
<comment type="caution">
    <text evidence="7">The sequence shown here is derived from an EMBL/GenBank/DDBJ whole genome shotgun (WGS) entry which is preliminary data.</text>
</comment>
<comment type="subcellular location">
    <subcellularLocation>
        <location evidence="1">Cell outer membrane</location>
    </subcellularLocation>
</comment>
<dbReference type="InterPro" id="IPR037066">
    <property type="entry name" value="Plug_dom_sf"/>
</dbReference>
<evidence type="ECO:0000256" key="3">
    <source>
        <dbReference type="ARBA" id="ARBA00023237"/>
    </source>
</evidence>
<dbReference type="InterPro" id="IPR012910">
    <property type="entry name" value="Plug_dom"/>
</dbReference>
<dbReference type="Pfam" id="PF16344">
    <property type="entry name" value="FecR_C"/>
    <property type="match status" value="1"/>
</dbReference>
<keyword evidence="2" id="KW-0472">Membrane</keyword>
<feature type="chain" id="PRO_5046517528" evidence="4">
    <location>
        <begin position="23"/>
        <end position="900"/>
    </location>
</feature>
<reference evidence="8" key="1">
    <citation type="journal article" date="2019" name="Int. J. Syst. Evol. Microbiol.">
        <title>The Global Catalogue of Microorganisms (GCM) 10K type strain sequencing project: providing services to taxonomists for standard genome sequencing and annotation.</title>
        <authorList>
            <consortium name="The Broad Institute Genomics Platform"/>
            <consortium name="The Broad Institute Genome Sequencing Center for Infectious Disease"/>
            <person name="Wu L."/>
            <person name="Ma J."/>
        </authorList>
    </citation>
    <scope>NUCLEOTIDE SEQUENCE [LARGE SCALE GENOMIC DNA]</scope>
    <source>
        <strain evidence="8">KACC 12602</strain>
    </source>
</reference>
<evidence type="ECO:0000259" key="6">
    <source>
        <dbReference type="Pfam" id="PF16344"/>
    </source>
</evidence>
<dbReference type="InterPro" id="IPR032508">
    <property type="entry name" value="FecR_C"/>
</dbReference>
<organism evidence="7 8">
    <name type="scientific">Adhaeribacter terreus</name>
    <dbReference type="NCBI Taxonomy" id="529703"/>
    <lineage>
        <taxon>Bacteria</taxon>
        <taxon>Pseudomonadati</taxon>
        <taxon>Bacteroidota</taxon>
        <taxon>Cytophagia</taxon>
        <taxon>Cytophagales</taxon>
        <taxon>Hymenobacteraceae</taxon>
        <taxon>Adhaeribacter</taxon>
    </lineage>
</organism>
<dbReference type="SUPFAM" id="SSF56935">
    <property type="entry name" value="Porins"/>
    <property type="match status" value="1"/>
</dbReference>
<evidence type="ECO:0000256" key="1">
    <source>
        <dbReference type="ARBA" id="ARBA00004442"/>
    </source>
</evidence>
<keyword evidence="8" id="KW-1185">Reference proteome</keyword>
<protein>
    <submittedName>
        <fullName evidence="7">Carboxypeptidase-like regulatory domain-containing protein</fullName>
    </submittedName>
</protein>
<accession>A0ABW0EDY5</accession>
<evidence type="ECO:0000313" key="8">
    <source>
        <dbReference type="Proteomes" id="UP001596161"/>
    </source>
</evidence>
<dbReference type="Gene3D" id="2.60.40.1120">
    <property type="entry name" value="Carboxypeptidase-like, regulatory domain"/>
    <property type="match status" value="1"/>
</dbReference>
<evidence type="ECO:0000256" key="4">
    <source>
        <dbReference type="SAM" id="SignalP"/>
    </source>
</evidence>